<dbReference type="PROSITE" id="PS51977">
    <property type="entry name" value="WGR"/>
    <property type="match status" value="1"/>
</dbReference>
<evidence type="ECO:0000256" key="1">
    <source>
        <dbReference type="SAM" id="MobiDB-lite"/>
    </source>
</evidence>
<dbReference type="PROSITE" id="PS50172">
    <property type="entry name" value="BRCT"/>
    <property type="match status" value="1"/>
</dbReference>
<gene>
    <name evidence="4" type="ORF">RCC_02972</name>
</gene>
<feature type="compositionally biased region" description="Acidic residues" evidence="1">
    <location>
        <begin position="441"/>
        <end position="450"/>
    </location>
</feature>
<proteinExistence type="predicted"/>
<dbReference type="Pfam" id="PF00533">
    <property type="entry name" value="BRCT"/>
    <property type="match status" value="1"/>
</dbReference>
<dbReference type="Proteomes" id="UP000225277">
    <property type="component" value="Unassembled WGS sequence"/>
</dbReference>
<evidence type="ECO:0000313" key="5">
    <source>
        <dbReference type="Proteomes" id="UP000225277"/>
    </source>
</evidence>
<dbReference type="InterPro" id="IPR036420">
    <property type="entry name" value="BRCT_dom_sf"/>
</dbReference>
<dbReference type="AlphaFoldDB" id="A0A2D3UVQ7"/>
<dbReference type="Gene3D" id="3.40.50.10190">
    <property type="entry name" value="BRCT domain"/>
    <property type="match status" value="1"/>
</dbReference>
<dbReference type="RefSeq" id="XP_023624033.1">
    <property type="nucleotide sequence ID" value="XM_023768265.1"/>
</dbReference>
<dbReference type="STRING" id="112498.A0A2D3UVQ7"/>
<feature type="region of interest" description="Disordered" evidence="1">
    <location>
        <begin position="441"/>
        <end position="492"/>
    </location>
</feature>
<name>A0A2D3UVQ7_9PEZI</name>
<dbReference type="InterPro" id="IPR036930">
    <property type="entry name" value="WGR_dom_sf"/>
</dbReference>
<evidence type="ECO:0000313" key="4">
    <source>
        <dbReference type="EMBL" id="CZT17140.1"/>
    </source>
</evidence>
<organism evidence="4 5">
    <name type="scientific">Ramularia collo-cygni</name>
    <dbReference type="NCBI Taxonomy" id="112498"/>
    <lineage>
        <taxon>Eukaryota</taxon>
        <taxon>Fungi</taxon>
        <taxon>Dikarya</taxon>
        <taxon>Ascomycota</taxon>
        <taxon>Pezizomycotina</taxon>
        <taxon>Dothideomycetes</taxon>
        <taxon>Dothideomycetidae</taxon>
        <taxon>Mycosphaerellales</taxon>
        <taxon>Mycosphaerellaceae</taxon>
        <taxon>Ramularia</taxon>
    </lineage>
</organism>
<dbReference type="InterPro" id="IPR008893">
    <property type="entry name" value="WGR_domain"/>
</dbReference>
<dbReference type="OrthoDB" id="342264at2759"/>
<evidence type="ECO:0000259" key="2">
    <source>
        <dbReference type="PROSITE" id="PS50172"/>
    </source>
</evidence>
<sequence length="566" mass="62743">MAPGSLKDCHIVVLKGNKFRGDYTMPNLKKWIESGGGHVEFKEVLTERTTHVVMDEDTWLDQGPFIQEILKAEIKGSSEQAGREIHIVSFDWLQECLDNRVKRRESLYRWKKLAGGVLKNSGRSPKEPGNTQGDMLATLMTETDRFMNAGLKKTVEKRKRVDAEERENELEMEAQQFIIHRKKMSIPEQAAVFKRGAKRARNDILSDNHHIFIDNTGFPLDVTITKVDIINNVNQRCVLTLQIYESNTVPSSYAFHCGFVGTATLPRNNIIAAIGSNFPTAFRAFKKTFKQYTKVEWDDRLLEVQQREAKAKAKRDEGAEIPFDELPFEYYPPTYGPLGELPLAQTEAMDALVKSMDADKKDALVQSLEAEKESRPLSVEDDDERKMSGGEGPGNVSPGFIEFMSSSAKESGFPPDDQLNGSPFAYPFAMGGRKDDAIVVEDDDDDEDEDTNPKAAFAPTSNNDTVTPLNTIYGAGSTPAERDDVSTQQVGTQSYQQTYEFDDELGLTQSTGFSELAVGSSQIPSQPPYVAQTQAFGQTQLAESALAWLLEDEQTQAGGNGAAGGS</sequence>
<feature type="domain" description="BRCT" evidence="2">
    <location>
        <begin position="12"/>
        <end position="100"/>
    </location>
</feature>
<feature type="domain" description="WGR" evidence="3">
    <location>
        <begin position="208"/>
        <end position="311"/>
    </location>
</feature>
<dbReference type="SUPFAM" id="SSF142921">
    <property type="entry name" value="WGR domain-like"/>
    <property type="match status" value="1"/>
</dbReference>
<dbReference type="EMBL" id="FJUY01000003">
    <property type="protein sequence ID" value="CZT17140.1"/>
    <property type="molecule type" value="Genomic_DNA"/>
</dbReference>
<feature type="compositionally biased region" description="Polar residues" evidence="1">
    <location>
        <begin position="459"/>
        <end position="470"/>
    </location>
</feature>
<accession>A0A2D3UVQ7</accession>
<evidence type="ECO:0000259" key="3">
    <source>
        <dbReference type="PROSITE" id="PS51977"/>
    </source>
</evidence>
<keyword evidence="5" id="KW-1185">Reference proteome</keyword>
<reference evidence="4 5" key="1">
    <citation type="submission" date="2016-03" db="EMBL/GenBank/DDBJ databases">
        <authorList>
            <person name="Ploux O."/>
        </authorList>
    </citation>
    <scope>NUCLEOTIDE SEQUENCE [LARGE SCALE GENOMIC DNA]</scope>
    <source>
        <strain evidence="4 5">URUG2</strain>
    </source>
</reference>
<dbReference type="GeneID" id="35598183"/>
<dbReference type="InterPro" id="IPR001357">
    <property type="entry name" value="BRCT_dom"/>
</dbReference>
<dbReference type="SUPFAM" id="SSF52113">
    <property type="entry name" value="BRCT domain"/>
    <property type="match status" value="1"/>
</dbReference>
<protein>
    <submittedName>
        <fullName evidence="4">Uncharacterized protein</fullName>
    </submittedName>
</protein>
<feature type="region of interest" description="Disordered" evidence="1">
    <location>
        <begin position="367"/>
        <end position="427"/>
    </location>
</feature>
<dbReference type="CDD" id="cd00027">
    <property type="entry name" value="BRCT"/>
    <property type="match status" value="1"/>
</dbReference>